<name>A0ABV3Q2R8_9BACL</name>
<reference evidence="3 4" key="1">
    <citation type="journal article" date="1979" name="Int. J. Syst. Evol. Microbiol.">
        <title>Bacillus globisporus subsp. marinus subsp. nov.</title>
        <authorList>
            <person name="Liu H."/>
        </authorList>
    </citation>
    <scope>NUCLEOTIDE SEQUENCE [LARGE SCALE GENOMIC DNA]</scope>
    <source>
        <strain evidence="3 4">DSM 1297</strain>
    </source>
</reference>
<evidence type="ECO:0000259" key="2">
    <source>
        <dbReference type="Pfam" id="PF13038"/>
    </source>
</evidence>
<feature type="domain" description="DUF3899" evidence="2">
    <location>
        <begin position="33"/>
        <end position="106"/>
    </location>
</feature>
<keyword evidence="4" id="KW-1185">Reference proteome</keyword>
<feature type="transmembrane region" description="Helical" evidence="1">
    <location>
        <begin position="98"/>
        <end position="117"/>
    </location>
</feature>
<keyword evidence="1" id="KW-0812">Transmembrane</keyword>
<evidence type="ECO:0000313" key="3">
    <source>
        <dbReference type="EMBL" id="MEW9501602.1"/>
    </source>
</evidence>
<proteinExistence type="predicted"/>
<comment type="caution">
    <text evidence="3">The sequence shown here is derived from an EMBL/GenBank/DDBJ whole genome shotgun (WGS) entry which is preliminary data.</text>
</comment>
<protein>
    <submittedName>
        <fullName evidence="3">DUF3899 domain-containing protein</fullName>
    </submittedName>
</protein>
<dbReference type="Proteomes" id="UP001556040">
    <property type="component" value="Unassembled WGS sequence"/>
</dbReference>
<evidence type="ECO:0000313" key="4">
    <source>
        <dbReference type="Proteomes" id="UP001556040"/>
    </source>
</evidence>
<accession>A0ABV3Q2R8</accession>
<dbReference type="EMBL" id="JBFMIA010000004">
    <property type="protein sequence ID" value="MEW9501602.1"/>
    <property type="molecule type" value="Genomic_DNA"/>
</dbReference>
<gene>
    <name evidence="3" type="ORF">AB1471_07285</name>
</gene>
<dbReference type="Pfam" id="PF13038">
    <property type="entry name" value="DUF3899"/>
    <property type="match status" value="1"/>
</dbReference>
<keyword evidence="1" id="KW-0472">Membrane</keyword>
<dbReference type="InterPro" id="IPR025007">
    <property type="entry name" value="DUF3899"/>
</dbReference>
<organism evidence="3 4">
    <name type="scientific">Jeotgalibacillus marinus</name>
    <dbReference type="NCBI Taxonomy" id="86667"/>
    <lineage>
        <taxon>Bacteria</taxon>
        <taxon>Bacillati</taxon>
        <taxon>Bacillota</taxon>
        <taxon>Bacilli</taxon>
        <taxon>Bacillales</taxon>
        <taxon>Caryophanaceae</taxon>
        <taxon>Jeotgalibacillus</taxon>
    </lineage>
</organism>
<evidence type="ECO:0000256" key="1">
    <source>
        <dbReference type="SAM" id="Phobius"/>
    </source>
</evidence>
<dbReference type="RefSeq" id="WP_367779085.1">
    <property type="nucleotide sequence ID" value="NZ_JBFMIA010000004.1"/>
</dbReference>
<feature type="transmembrane region" description="Helical" evidence="1">
    <location>
        <begin position="37"/>
        <end position="58"/>
    </location>
</feature>
<keyword evidence="1" id="KW-1133">Transmembrane helix</keyword>
<feature type="transmembrane region" description="Helical" evidence="1">
    <location>
        <begin position="6"/>
        <end position="25"/>
    </location>
</feature>
<sequence>MTKFSLALLVIGYGLCIMISLIYYGQITLLSLINTSFFIGAGYLFFSFTVFVLSTGFFDLVSNSFRKMLSMTKPMIKEEVEDMRSLSDAISVVEIKPFLYSGSIITGTMFIALFFYYS</sequence>